<dbReference type="EMBL" id="AJYW02000067">
    <property type="protein sequence ID" value="OEE77857.1"/>
    <property type="molecule type" value="Genomic_DNA"/>
</dbReference>
<dbReference type="AlphaFoldDB" id="A0A1E5D2U5"/>
<evidence type="ECO:0008006" key="4">
    <source>
        <dbReference type="Google" id="ProtNLM"/>
    </source>
</evidence>
<dbReference type="InterPro" id="IPR021409">
    <property type="entry name" value="DUF3047"/>
</dbReference>
<evidence type="ECO:0000256" key="1">
    <source>
        <dbReference type="SAM" id="SignalP"/>
    </source>
</evidence>
<dbReference type="RefSeq" id="WP_017054354.1">
    <property type="nucleotide sequence ID" value="NZ_AJYW02000067.1"/>
</dbReference>
<organism evidence="2 3">
    <name type="scientific">Vibrio genomosp. F6 str. FF-238</name>
    <dbReference type="NCBI Taxonomy" id="1191298"/>
    <lineage>
        <taxon>Bacteria</taxon>
        <taxon>Pseudomonadati</taxon>
        <taxon>Pseudomonadota</taxon>
        <taxon>Gammaproteobacteria</taxon>
        <taxon>Vibrionales</taxon>
        <taxon>Vibrionaceae</taxon>
        <taxon>Vibrio</taxon>
    </lineage>
</organism>
<gene>
    <name evidence="2" type="ORF">A130_13985</name>
</gene>
<dbReference type="Pfam" id="PF11249">
    <property type="entry name" value="DUF3047"/>
    <property type="match status" value="1"/>
</dbReference>
<feature type="chain" id="PRO_5009173456" description="DUF3047 domain-containing protein" evidence="1">
    <location>
        <begin position="19"/>
        <end position="220"/>
    </location>
</feature>
<keyword evidence="3" id="KW-1185">Reference proteome</keyword>
<protein>
    <recommendedName>
        <fullName evidence="4">DUF3047 domain-containing protein</fullName>
    </recommendedName>
</protein>
<accession>A0A1E5D2U5</accession>
<reference evidence="2 3" key="1">
    <citation type="journal article" date="2012" name="Science">
        <title>Ecological populations of bacteria act as socially cohesive units of antibiotic production and resistance.</title>
        <authorList>
            <person name="Cordero O.X."/>
            <person name="Wildschutte H."/>
            <person name="Kirkup B."/>
            <person name="Proehl S."/>
            <person name="Ngo L."/>
            <person name="Hussain F."/>
            <person name="Le Roux F."/>
            <person name="Mincer T."/>
            <person name="Polz M.F."/>
        </authorList>
    </citation>
    <scope>NUCLEOTIDE SEQUENCE [LARGE SCALE GENOMIC DNA]</scope>
    <source>
        <strain evidence="2 3">FF-238</strain>
    </source>
</reference>
<feature type="signal peptide" evidence="1">
    <location>
        <begin position="1"/>
        <end position="18"/>
    </location>
</feature>
<sequence length="220" mass="24788">MERLLFFALSMLCFSANANINVTSFDTDGIGSWDEQVFSGETVYELVELYGFSVLKASSHNTASGLALKIRIDLLDTPFMSWSWRVSEVLPALNEHSRDGDDYAARIYVVIESGFMGLNTKALNYVWSGSQDTGEVWDNVYAGSSVRMLSVRGHLSDVNTWYYEKRNVYKDLIDCFGDKGSVEKNMEAYRYIDIIAVMTDTDNSGLIAESYYGDVYFSAE</sequence>
<evidence type="ECO:0000313" key="2">
    <source>
        <dbReference type="EMBL" id="OEE77857.1"/>
    </source>
</evidence>
<name>A0A1E5D2U5_9VIBR</name>
<proteinExistence type="predicted"/>
<keyword evidence="1" id="KW-0732">Signal</keyword>
<evidence type="ECO:0000313" key="3">
    <source>
        <dbReference type="Proteomes" id="UP000094165"/>
    </source>
</evidence>
<comment type="caution">
    <text evidence="2">The sequence shown here is derived from an EMBL/GenBank/DDBJ whole genome shotgun (WGS) entry which is preliminary data.</text>
</comment>
<dbReference type="Proteomes" id="UP000094165">
    <property type="component" value="Unassembled WGS sequence"/>
</dbReference>